<evidence type="ECO:0000256" key="1">
    <source>
        <dbReference type="ARBA" id="ARBA00022692"/>
    </source>
</evidence>
<evidence type="ECO:0000256" key="5">
    <source>
        <dbReference type="PROSITE-ProRule" id="PRU00284"/>
    </source>
</evidence>
<dbReference type="InterPro" id="IPR003660">
    <property type="entry name" value="HAMP_dom"/>
</dbReference>
<feature type="domain" description="Methyl-accepting transducer" evidence="7">
    <location>
        <begin position="276"/>
        <end position="509"/>
    </location>
</feature>
<dbReference type="PROSITE" id="PS50885">
    <property type="entry name" value="HAMP"/>
    <property type="match status" value="1"/>
</dbReference>
<dbReference type="GO" id="GO:0006935">
    <property type="term" value="P:chemotaxis"/>
    <property type="evidence" value="ECO:0007669"/>
    <property type="project" value="InterPro"/>
</dbReference>
<keyword evidence="3 5" id="KW-0807">Transducer</keyword>
<name>A0A7W5AD89_9ACTN</name>
<proteinExistence type="inferred from homology"/>
<dbReference type="Pfam" id="PF00015">
    <property type="entry name" value="MCPsignal"/>
    <property type="match status" value="1"/>
</dbReference>
<dbReference type="InterPro" id="IPR004090">
    <property type="entry name" value="Chemotax_Me-accpt_rcpt"/>
</dbReference>
<comment type="similarity">
    <text evidence="4">Belongs to the methyl-accepting chemotaxis (MCP) protein family.</text>
</comment>
<evidence type="ECO:0000256" key="6">
    <source>
        <dbReference type="SAM" id="Phobius"/>
    </source>
</evidence>
<evidence type="ECO:0000313" key="10">
    <source>
        <dbReference type="Proteomes" id="UP000590749"/>
    </source>
</evidence>
<dbReference type="SMART" id="SM00283">
    <property type="entry name" value="MA"/>
    <property type="match status" value="1"/>
</dbReference>
<accession>A0A7W5AD89</accession>
<feature type="transmembrane region" description="Helical" evidence="6">
    <location>
        <begin position="198"/>
        <end position="217"/>
    </location>
</feature>
<organism evidence="9 10">
    <name type="scientific">Actinoplanes campanulatus</name>
    <dbReference type="NCBI Taxonomy" id="113559"/>
    <lineage>
        <taxon>Bacteria</taxon>
        <taxon>Bacillati</taxon>
        <taxon>Actinomycetota</taxon>
        <taxon>Actinomycetes</taxon>
        <taxon>Micromonosporales</taxon>
        <taxon>Micromonosporaceae</taxon>
        <taxon>Actinoplanes</taxon>
    </lineage>
</organism>
<evidence type="ECO:0000259" key="8">
    <source>
        <dbReference type="PROSITE" id="PS50885"/>
    </source>
</evidence>
<dbReference type="Gene3D" id="1.10.287.950">
    <property type="entry name" value="Methyl-accepting chemotaxis protein"/>
    <property type="match status" value="1"/>
</dbReference>
<keyword evidence="6" id="KW-0472">Membrane</keyword>
<dbReference type="Proteomes" id="UP000590749">
    <property type="component" value="Unassembled WGS sequence"/>
</dbReference>
<evidence type="ECO:0000259" key="7">
    <source>
        <dbReference type="PROSITE" id="PS50111"/>
    </source>
</evidence>
<gene>
    <name evidence="9" type="ORF">FHR83_001793</name>
</gene>
<dbReference type="PRINTS" id="PR00260">
    <property type="entry name" value="CHEMTRNSDUCR"/>
</dbReference>
<keyword evidence="1 6" id="KW-0812">Transmembrane</keyword>
<dbReference type="SUPFAM" id="SSF58104">
    <property type="entry name" value="Methyl-accepting chemotaxis protein (MCP) signaling domain"/>
    <property type="match status" value="1"/>
</dbReference>
<dbReference type="GO" id="GO:0004888">
    <property type="term" value="F:transmembrane signaling receptor activity"/>
    <property type="evidence" value="ECO:0007669"/>
    <property type="project" value="InterPro"/>
</dbReference>
<dbReference type="EMBL" id="JACHXF010000003">
    <property type="protein sequence ID" value="MBB3094141.1"/>
    <property type="molecule type" value="Genomic_DNA"/>
</dbReference>
<sequence length="534" mass="55798">MRRVRIGTRLAAAFGAVLVLLGVVAAVAFTAIRNQKATASEVRALQVLTSEAKEIRFYAASVSGWQNAYVADIHRLGAERAFGGDSVNYRAYQREADRFAAFLKTVHEADLTPAEQALFAKVRQETTEYYAVNDEAVATYRPGTPAAVRKGDLLVQNDSWNTYYRIMTATQRLVESVDQRSEQAVAESATEADRAQQIILVGSALALLLGGLLAVAVTRSITRPVVAARDALRRVADGELNVELSHSGTDEPAEMATALDDALGSIRRVVTDVAAQAELLGETSIALDEVANTFATNVTETSAQARVAADVSQEVSANVSTVALGADEMGSAIRDIAESASHAATVAAEAVTAAGTANTTVASLGASSARISDVVQLINSIAEQTNLLALNATIEAARAGEAGKGFAVVAGEVKELAQETAKATEDIGRLVQEIQHDSAAAATAISGIGEVIGRINGYQTTIASAVEEQTATTSEMNRGIAEAAGGSTKIADNISAVAEAATAASNDVVRAQAASAELTRMSRQLREAVGQFRY</sequence>
<dbReference type="AlphaFoldDB" id="A0A7W5AD89"/>
<dbReference type="GO" id="GO:0016020">
    <property type="term" value="C:membrane"/>
    <property type="evidence" value="ECO:0007669"/>
    <property type="project" value="InterPro"/>
</dbReference>
<reference evidence="9 10" key="1">
    <citation type="submission" date="2020-08" db="EMBL/GenBank/DDBJ databases">
        <title>Genomic Encyclopedia of Type Strains, Phase III (KMG-III): the genomes of soil and plant-associated and newly described type strains.</title>
        <authorList>
            <person name="Whitman W."/>
        </authorList>
    </citation>
    <scope>NUCLEOTIDE SEQUENCE [LARGE SCALE GENOMIC DNA]</scope>
    <source>
        <strain evidence="9 10">CECT 3287</strain>
    </source>
</reference>
<dbReference type="Pfam" id="PF00672">
    <property type="entry name" value="HAMP"/>
    <property type="match status" value="1"/>
</dbReference>
<dbReference type="RefSeq" id="WP_183218453.1">
    <property type="nucleotide sequence ID" value="NZ_BMPW01000024.1"/>
</dbReference>
<evidence type="ECO:0000313" key="9">
    <source>
        <dbReference type="EMBL" id="MBB3094141.1"/>
    </source>
</evidence>
<comment type="caution">
    <text evidence="9">The sequence shown here is derived from an EMBL/GenBank/DDBJ whole genome shotgun (WGS) entry which is preliminary data.</text>
</comment>
<dbReference type="PROSITE" id="PS50111">
    <property type="entry name" value="CHEMOTAXIS_TRANSDUC_2"/>
    <property type="match status" value="1"/>
</dbReference>
<evidence type="ECO:0000256" key="4">
    <source>
        <dbReference type="ARBA" id="ARBA00029447"/>
    </source>
</evidence>
<evidence type="ECO:0000256" key="2">
    <source>
        <dbReference type="ARBA" id="ARBA00022989"/>
    </source>
</evidence>
<dbReference type="PANTHER" id="PTHR32089">
    <property type="entry name" value="METHYL-ACCEPTING CHEMOTAXIS PROTEIN MCPB"/>
    <property type="match status" value="1"/>
</dbReference>
<dbReference type="SMART" id="SM00304">
    <property type="entry name" value="HAMP"/>
    <property type="match status" value="1"/>
</dbReference>
<dbReference type="CDD" id="cd06225">
    <property type="entry name" value="HAMP"/>
    <property type="match status" value="1"/>
</dbReference>
<keyword evidence="10" id="KW-1185">Reference proteome</keyword>
<feature type="domain" description="HAMP" evidence="8">
    <location>
        <begin position="219"/>
        <end position="271"/>
    </location>
</feature>
<dbReference type="InterPro" id="IPR004089">
    <property type="entry name" value="MCPsignal_dom"/>
</dbReference>
<dbReference type="GO" id="GO:0007165">
    <property type="term" value="P:signal transduction"/>
    <property type="evidence" value="ECO:0007669"/>
    <property type="project" value="UniProtKB-KW"/>
</dbReference>
<dbReference type="PANTHER" id="PTHR32089:SF112">
    <property type="entry name" value="LYSOZYME-LIKE PROTEIN-RELATED"/>
    <property type="match status" value="1"/>
</dbReference>
<protein>
    <submittedName>
        <fullName evidence="9">Methyl-accepting chemotaxis protein</fullName>
    </submittedName>
</protein>
<evidence type="ECO:0000256" key="3">
    <source>
        <dbReference type="ARBA" id="ARBA00023224"/>
    </source>
</evidence>
<keyword evidence="2 6" id="KW-1133">Transmembrane helix</keyword>